<feature type="compositionally biased region" description="Polar residues" evidence="1">
    <location>
        <begin position="24"/>
        <end position="40"/>
    </location>
</feature>
<feature type="region of interest" description="Disordered" evidence="1">
    <location>
        <begin position="92"/>
        <end position="114"/>
    </location>
</feature>
<name>A0ABD1RSW2_9LAMI</name>
<protein>
    <submittedName>
        <fullName evidence="2">Uncharacterized protein</fullName>
    </submittedName>
</protein>
<dbReference type="EMBL" id="JBFOLJ010000012">
    <property type="protein sequence ID" value="KAL2490089.1"/>
    <property type="molecule type" value="Genomic_DNA"/>
</dbReference>
<proteinExistence type="predicted"/>
<sequence>MASLRESPIINSAFSIPALYENLNPGTNSKPTPSATSRSRFPSHGRAQDSPAKVARDSPELQSRAILLSYSRFPEPQSRVILSATSRARFSATVTASPPPPVAAVSHRLQPSLP</sequence>
<evidence type="ECO:0000313" key="3">
    <source>
        <dbReference type="Proteomes" id="UP001604277"/>
    </source>
</evidence>
<comment type="caution">
    <text evidence="2">The sequence shown here is derived from an EMBL/GenBank/DDBJ whole genome shotgun (WGS) entry which is preliminary data.</text>
</comment>
<reference evidence="3" key="1">
    <citation type="submission" date="2024-07" db="EMBL/GenBank/DDBJ databases">
        <title>Two chromosome-level genome assemblies of Korean endemic species Abeliophyllum distichum and Forsythia ovata (Oleaceae).</title>
        <authorList>
            <person name="Jang H."/>
        </authorList>
    </citation>
    <scope>NUCLEOTIDE SEQUENCE [LARGE SCALE GENOMIC DNA]</scope>
</reference>
<accession>A0ABD1RSW2</accession>
<evidence type="ECO:0000313" key="2">
    <source>
        <dbReference type="EMBL" id="KAL2490089.1"/>
    </source>
</evidence>
<dbReference type="Proteomes" id="UP001604277">
    <property type="component" value="Unassembled WGS sequence"/>
</dbReference>
<organism evidence="2 3">
    <name type="scientific">Forsythia ovata</name>
    <dbReference type="NCBI Taxonomy" id="205694"/>
    <lineage>
        <taxon>Eukaryota</taxon>
        <taxon>Viridiplantae</taxon>
        <taxon>Streptophyta</taxon>
        <taxon>Embryophyta</taxon>
        <taxon>Tracheophyta</taxon>
        <taxon>Spermatophyta</taxon>
        <taxon>Magnoliopsida</taxon>
        <taxon>eudicotyledons</taxon>
        <taxon>Gunneridae</taxon>
        <taxon>Pentapetalae</taxon>
        <taxon>asterids</taxon>
        <taxon>lamiids</taxon>
        <taxon>Lamiales</taxon>
        <taxon>Oleaceae</taxon>
        <taxon>Forsythieae</taxon>
        <taxon>Forsythia</taxon>
    </lineage>
</organism>
<dbReference type="AlphaFoldDB" id="A0ABD1RSW2"/>
<keyword evidence="3" id="KW-1185">Reference proteome</keyword>
<gene>
    <name evidence="2" type="ORF">Fot_43381</name>
</gene>
<evidence type="ECO:0000256" key="1">
    <source>
        <dbReference type="SAM" id="MobiDB-lite"/>
    </source>
</evidence>
<feature type="region of interest" description="Disordered" evidence="1">
    <location>
        <begin position="23"/>
        <end position="59"/>
    </location>
</feature>